<dbReference type="AlphaFoldDB" id="A0AAX2EJT1"/>
<reference evidence="1 2" key="1">
    <citation type="submission" date="2016-10" db="EMBL/GenBank/DDBJ databases">
        <authorList>
            <person name="Varghese N."/>
            <person name="Submissions S."/>
        </authorList>
    </citation>
    <scope>NUCLEOTIDE SEQUENCE [LARGE SCALE GENOMIC DNA]</scope>
    <source>
        <strain evidence="1 2">DSM 21619</strain>
    </source>
</reference>
<evidence type="ECO:0000313" key="1">
    <source>
        <dbReference type="EMBL" id="SEO08580.1"/>
    </source>
</evidence>
<gene>
    <name evidence="1" type="ORF">SAMN04489762_3451</name>
</gene>
<dbReference type="Proteomes" id="UP000199735">
    <property type="component" value="Unassembled WGS sequence"/>
</dbReference>
<organism evidence="1 2">
    <name type="scientific">Terribacillus saccharophilus</name>
    <dbReference type="NCBI Taxonomy" id="361277"/>
    <lineage>
        <taxon>Bacteria</taxon>
        <taxon>Bacillati</taxon>
        <taxon>Bacillota</taxon>
        <taxon>Bacilli</taxon>
        <taxon>Bacillales</taxon>
        <taxon>Bacillaceae</taxon>
        <taxon>Terribacillus</taxon>
    </lineage>
</organism>
<protein>
    <submittedName>
        <fullName evidence="1">Uncharacterized protein</fullName>
    </submittedName>
</protein>
<comment type="caution">
    <text evidence="1">The sequence shown here is derived from an EMBL/GenBank/DDBJ whole genome shotgun (WGS) entry which is preliminary data.</text>
</comment>
<sequence>MLDKYIGLKTVSVGILVNFASDAIKMVVPAQG</sequence>
<dbReference type="EMBL" id="FOCD01000006">
    <property type="protein sequence ID" value="SEO08580.1"/>
    <property type="molecule type" value="Genomic_DNA"/>
</dbReference>
<proteinExistence type="predicted"/>
<evidence type="ECO:0000313" key="2">
    <source>
        <dbReference type="Proteomes" id="UP000199735"/>
    </source>
</evidence>
<accession>A0AAX2EJT1</accession>
<name>A0AAX2EJT1_9BACI</name>